<feature type="transmembrane region" description="Helical" evidence="1">
    <location>
        <begin position="12"/>
        <end position="35"/>
    </location>
</feature>
<dbReference type="EMBL" id="JACHFH010000015">
    <property type="protein sequence ID" value="MBB5336288.1"/>
    <property type="molecule type" value="Genomic_DNA"/>
</dbReference>
<dbReference type="Proteomes" id="UP000559117">
    <property type="component" value="Unassembled WGS sequence"/>
</dbReference>
<evidence type="ECO:0000313" key="2">
    <source>
        <dbReference type="EMBL" id="MBB5336288.1"/>
    </source>
</evidence>
<evidence type="ECO:0000256" key="1">
    <source>
        <dbReference type="SAM" id="Phobius"/>
    </source>
</evidence>
<reference evidence="2 3" key="1">
    <citation type="submission" date="2020-08" db="EMBL/GenBank/DDBJ databases">
        <title>Genomic Encyclopedia of Type Strains, Phase IV (KMG-IV): sequencing the most valuable type-strain genomes for metagenomic binning, comparative biology and taxonomic classification.</title>
        <authorList>
            <person name="Goeker M."/>
        </authorList>
    </citation>
    <scope>NUCLEOTIDE SEQUENCE [LARGE SCALE GENOMIC DNA]</scope>
    <source>
        <strain evidence="2 3">DSM 24661</strain>
    </source>
</reference>
<gene>
    <name evidence="2" type="ORF">HNR32_001436</name>
</gene>
<keyword evidence="1" id="KW-0472">Membrane</keyword>
<proteinExistence type="predicted"/>
<keyword evidence="1" id="KW-0812">Transmembrane</keyword>
<evidence type="ECO:0000313" key="3">
    <source>
        <dbReference type="Proteomes" id="UP000559117"/>
    </source>
</evidence>
<sequence length="62" mass="6823">MKYSSLTQQIYTKIFITTFVVQIVTTASFFLDFIIPGSFLGEEGIISDNAYNAISAFDAGIC</sequence>
<protein>
    <submittedName>
        <fullName evidence="2">Uncharacterized protein</fullName>
    </submittedName>
</protein>
<accession>A0A840UNL6</accession>
<name>A0A840UNL6_9FIRM</name>
<dbReference type="AlphaFoldDB" id="A0A840UNL6"/>
<keyword evidence="3" id="KW-1185">Reference proteome</keyword>
<organism evidence="2 3">
    <name type="scientific">Pectinatus brassicae</name>
    <dbReference type="NCBI Taxonomy" id="862415"/>
    <lineage>
        <taxon>Bacteria</taxon>
        <taxon>Bacillati</taxon>
        <taxon>Bacillota</taxon>
        <taxon>Negativicutes</taxon>
        <taxon>Selenomonadales</taxon>
        <taxon>Selenomonadaceae</taxon>
        <taxon>Pectinatus</taxon>
    </lineage>
</organism>
<dbReference type="RefSeq" id="WP_183861100.1">
    <property type="nucleotide sequence ID" value="NZ_JACHFH010000015.1"/>
</dbReference>
<keyword evidence="1" id="KW-1133">Transmembrane helix</keyword>
<comment type="caution">
    <text evidence="2">The sequence shown here is derived from an EMBL/GenBank/DDBJ whole genome shotgun (WGS) entry which is preliminary data.</text>
</comment>